<sequence>MQSPMYNPVTIANYFIKKHQEDEKLTPMKLIKLTYIAYGWYLAISKGDALVSEEPEAWDLGPVMPTLYHTLKKYGGNKVIEPISYTRANADMITDIDAKFLDMIWDKYGDYSGIELSAITHTKGSPWEDTYPKGHNLKIPKDLIQKHYEAKMNEEVLDNAS</sequence>
<accession>A0ABQ1K3V6</accession>
<evidence type="ECO:0000313" key="2">
    <source>
        <dbReference type="EMBL" id="GGB84129.1"/>
    </source>
</evidence>
<dbReference type="RefSeq" id="WP_188621669.1">
    <property type="nucleotide sequence ID" value="NZ_BMJE01000007.1"/>
</dbReference>
<protein>
    <recommendedName>
        <fullName evidence="1">Antitoxin SocA-like Panacea domain-containing protein</fullName>
    </recommendedName>
</protein>
<organism evidence="2 3">
    <name type="scientific">Flavobacterium suaedae</name>
    <dbReference type="NCBI Taxonomy" id="1767027"/>
    <lineage>
        <taxon>Bacteria</taxon>
        <taxon>Pseudomonadati</taxon>
        <taxon>Bacteroidota</taxon>
        <taxon>Flavobacteriia</taxon>
        <taxon>Flavobacteriales</taxon>
        <taxon>Flavobacteriaceae</taxon>
        <taxon>Flavobacterium</taxon>
    </lineage>
</organism>
<dbReference type="InterPro" id="IPR025272">
    <property type="entry name" value="SocA_Panacea"/>
</dbReference>
<reference evidence="3" key="1">
    <citation type="journal article" date="2019" name="Int. J. Syst. Evol. Microbiol.">
        <title>The Global Catalogue of Microorganisms (GCM) 10K type strain sequencing project: providing services to taxonomists for standard genome sequencing and annotation.</title>
        <authorList>
            <consortium name="The Broad Institute Genomics Platform"/>
            <consortium name="The Broad Institute Genome Sequencing Center for Infectious Disease"/>
            <person name="Wu L."/>
            <person name="Ma J."/>
        </authorList>
    </citation>
    <scope>NUCLEOTIDE SEQUENCE [LARGE SCALE GENOMIC DNA]</scope>
    <source>
        <strain evidence="3">CGMCC 1.15461</strain>
    </source>
</reference>
<dbReference type="Pfam" id="PF13274">
    <property type="entry name" value="SocA_Panacea"/>
    <property type="match status" value="1"/>
</dbReference>
<feature type="domain" description="Antitoxin SocA-like Panacea" evidence="1">
    <location>
        <begin position="30"/>
        <end position="128"/>
    </location>
</feature>
<evidence type="ECO:0000313" key="3">
    <source>
        <dbReference type="Proteomes" id="UP000615760"/>
    </source>
</evidence>
<dbReference type="Proteomes" id="UP000615760">
    <property type="component" value="Unassembled WGS sequence"/>
</dbReference>
<name>A0ABQ1K3V6_9FLAO</name>
<evidence type="ECO:0000259" key="1">
    <source>
        <dbReference type="Pfam" id="PF13274"/>
    </source>
</evidence>
<comment type="caution">
    <text evidence="2">The sequence shown here is derived from an EMBL/GenBank/DDBJ whole genome shotgun (WGS) entry which is preliminary data.</text>
</comment>
<dbReference type="EMBL" id="BMJE01000007">
    <property type="protein sequence ID" value="GGB84129.1"/>
    <property type="molecule type" value="Genomic_DNA"/>
</dbReference>
<gene>
    <name evidence="2" type="ORF">GCM10007424_25180</name>
</gene>
<keyword evidence="3" id="KW-1185">Reference proteome</keyword>
<proteinExistence type="predicted"/>